<dbReference type="CDD" id="cd07207">
    <property type="entry name" value="Pat_ExoU_VipD_like"/>
    <property type="match status" value="1"/>
</dbReference>
<feature type="domain" description="PNPLA" evidence="3">
    <location>
        <begin position="5"/>
        <end position="207"/>
    </location>
</feature>
<keyword evidence="2" id="KW-0442">Lipid degradation</keyword>
<dbReference type="PANTHER" id="PTHR46394:SF1">
    <property type="entry name" value="PNPLA DOMAIN-CONTAINING PROTEIN"/>
    <property type="match status" value="1"/>
</dbReference>
<protein>
    <submittedName>
        <fullName evidence="4">Patatin-like phospholipase family protein</fullName>
    </submittedName>
</protein>
<name>A0ABW0K3Z4_9BACL</name>
<keyword evidence="1 2" id="KW-0443">Lipid metabolism</keyword>
<keyword evidence="5" id="KW-1185">Reference proteome</keyword>
<sequence>MEINGVFEGGGVKGIALAGGVSAAMKRGYTFHQVAGTSSGSIVAALLAAGYTGDEMKDLIIRMPFKSFLKRSPIYNAKVIGPAVRLLIKKGMYSGEALEQWIYGHLLAKGIRTFGDLRPNQLRIIASDITQGKLLVLPDDIAQYGIDPSRFSVAKAVRMSTSIPYFFDPVMIRQKIKSSANAEPFAKQFYYIVDGGLLSNFPLWVFDRDADTQRIPVIGFQLVGKSDQQMHRIHGPFSMLEALFGTMLDAHDERYIEQHNRFRTVKIPTLGVKNIQFDLSKDTSIDLFNSGYQATDQYFHKWTMATYEQNYEKYVLRRHKDQHG</sequence>
<dbReference type="InterPro" id="IPR052580">
    <property type="entry name" value="Lipid_Hydrolase"/>
</dbReference>
<feature type="active site" description="Proton acceptor" evidence="2">
    <location>
        <position position="194"/>
    </location>
</feature>
<dbReference type="InterPro" id="IPR002641">
    <property type="entry name" value="PNPLA_dom"/>
</dbReference>
<evidence type="ECO:0000259" key="3">
    <source>
        <dbReference type="PROSITE" id="PS51635"/>
    </source>
</evidence>
<comment type="caution">
    <text evidence="4">The sequence shown here is derived from an EMBL/GenBank/DDBJ whole genome shotgun (WGS) entry which is preliminary data.</text>
</comment>
<keyword evidence="2" id="KW-0378">Hydrolase</keyword>
<dbReference type="RefSeq" id="WP_270886018.1">
    <property type="nucleotide sequence ID" value="NZ_JAQFVF010000092.1"/>
</dbReference>
<feature type="short sequence motif" description="GXSXG" evidence="2">
    <location>
        <begin position="36"/>
        <end position="40"/>
    </location>
</feature>
<feature type="active site" description="Nucleophile" evidence="2">
    <location>
        <position position="38"/>
    </location>
</feature>
<dbReference type="PANTHER" id="PTHR46394">
    <property type="entry name" value="ANNEXIN"/>
    <property type="match status" value="1"/>
</dbReference>
<dbReference type="Pfam" id="PF01734">
    <property type="entry name" value="Patatin"/>
    <property type="match status" value="1"/>
</dbReference>
<gene>
    <name evidence="4" type="ORF">ACFPOG_06690</name>
</gene>
<evidence type="ECO:0000256" key="1">
    <source>
        <dbReference type="ARBA" id="ARBA00023098"/>
    </source>
</evidence>
<dbReference type="Gene3D" id="3.40.1090.10">
    <property type="entry name" value="Cytosolic phospholipase A2 catalytic domain"/>
    <property type="match status" value="2"/>
</dbReference>
<reference evidence="5" key="1">
    <citation type="journal article" date="2019" name="Int. J. Syst. Evol. Microbiol.">
        <title>The Global Catalogue of Microorganisms (GCM) 10K type strain sequencing project: providing services to taxonomists for standard genome sequencing and annotation.</title>
        <authorList>
            <consortium name="The Broad Institute Genomics Platform"/>
            <consortium name="The Broad Institute Genome Sequencing Center for Infectious Disease"/>
            <person name="Wu L."/>
            <person name="Ma J."/>
        </authorList>
    </citation>
    <scope>NUCLEOTIDE SEQUENCE [LARGE SCALE GENOMIC DNA]</scope>
    <source>
        <strain evidence="5">KACC 11904</strain>
    </source>
</reference>
<dbReference type="InterPro" id="IPR016035">
    <property type="entry name" value="Acyl_Trfase/lysoPLipase"/>
</dbReference>
<evidence type="ECO:0000313" key="4">
    <source>
        <dbReference type="EMBL" id="MFC5447939.1"/>
    </source>
</evidence>
<accession>A0ABW0K3Z4</accession>
<evidence type="ECO:0000313" key="5">
    <source>
        <dbReference type="Proteomes" id="UP001596044"/>
    </source>
</evidence>
<dbReference type="SUPFAM" id="SSF52151">
    <property type="entry name" value="FabD/lysophospholipase-like"/>
    <property type="match status" value="1"/>
</dbReference>
<organism evidence="4 5">
    <name type="scientific">Paenibacillus aestuarii</name>
    <dbReference type="NCBI Taxonomy" id="516965"/>
    <lineage>
        <taxon>Bacteria</taxon>
        <taxon>Bacillati</taxon>
        <taxon>Bacillota</taxon>
        <taxon>Bacilli</taxon>
        <taxon>Bacillales</taxon>
        <taxon>Paenibacillaceae</taxon>
        <taxon>Paenibacillus</taxon>
    </lineage>
</organism>
<proteinExistence type="predicted"/>
<feature type="short sequence motif" description="DGA/G" evidence="2">
    <location>
        <begin position="194"/>
        <end position="196"/>
    </location>
</feature>
<dbReference type="PROSITE" id="PS51635">
    <property type="entry name" value="PNPLA"/>
    <property type="match status" value="1"/>
</dbReference>
<evidence type="ECO:0000256" key="2">
    <source>
        <dbReference type="PROSITE-ProRule" id="PRU01161"/>
    </source>
</evidence>
<dbReference type="Proteomes" id="UP001596044">
    <property type="component" value="Unassembled WGS sequence"/>
</dbReference>
<dbReference type="EMBL" id="JBHSMJ010000009">
    <property type="protein sequence ID" value="MFC5447939.1"/>
    <property type="molecule type" value="Genomic_DNA"/>
</dbReference>
<feature type="short sequence motif" description="GXGXXG" evidence="2">
    <location>
        <begin position="9"/>
        <end position="14"/>
    </location>
</feature>